<evidence type="ECO:0008006" key="4">
    <source>
        <dbReference type="Google" id="ProtNLM"/>
    </source>
</evidence>
<dbReference type="InterPro" id="IPR043129">
    <property type="entry name" value="ATPase_NBD"/>
</dbReference>
<dbReference type="Pfam" id="PF03702">
    <property type="entry name" value="AnmK"/>
    <property type="match status" value="1"/>
</dbReference>
<dbReference type="PANTHER" id="PTHR30605">
    <property type="entry name" value="ANHYDRO-N-ACETYLMURAMIC ACID KINASE"/>
    <property type="match status" value="1"/>
</dbReference>
<dbReference type="EMBL" id="MU857792">
    <property type="protein sequence ID" value="KAK4243656.1"/>
    <property type="molecule type" value="Genomic_DNA"/>
</dbReference>
<dbReference type="AlphaFoldDB" id="A0AAN7CL49"/>
<dbReference type="GO" id="GO:0009254">
    <property type="term" value="P:peptidoglycan turnover"/>
    <property type="evidence" value="ECO:0007669"/>
    <property type="project" value="InterPro"/>
</dbReference>
<dbReference type="GO" id="GO:0006040">
    <property type="term" value="P:amino sugar metabolic process"/>
    <property type="evidence" value="ECO:0007669"/>
    <property type="project" value="InterPro"/>
</dbReference>
<dbReference type="Proteomes" id="UP001303647">
    <property type="component" value="Unassembled WGS sequence"/>
</dbReference>
<dbReference type="GO" id="GO:0005524">
    <property type="term" value="F:ATP binding"/>
    <property type="evidence" value="ECO:0007669"/>
    <property type="project" value="InterPro"/>
</dbReference>
<reference evidence="2" key="1">
    <citation type="journal article" date="2023" name="Mol. Phylogenet. Evol.">
        <title>Genome-scale phylogeny and comparative genomics of the fungal order Sordariales.</title>
        <authorList>
            <person name="Hensen N."/>
            <person name="Bonometti L."/>
            <person name="Westerberg I."/>
            <person name="Brannstrom I.O."/>
            <person name="Guillou S."/>
            <person name="Cros-Aarteil S."/>
            <person name="Calhoun S."/>
            <person name="Haridas S."/>
            <person name="Kuo A."/>
            <person name="Mondo S."/>
            <person name="Pangilinan J."/>
            <person name="Riley R."/>
            <person name="LaButti K."/>
            <person name="Andreopoulos B."/>
            <person name="Lipzen A."/>
            <person name="Chen C."/>
            <person name="Yan M."/>
            <person name="Daum C."/>
            <person name="Ng V."/>
            <person name="Clum A."/>
            <person name="Steindorff A."/>
            <person name="Ohm R.A."/>
            <person name="Martin F."/>
            <person name="Silar P."/>
            <person name="Natvig D.O."/>
            <person name="Lalanne C."/>
            <person name="Gautier V."/>
            <person name="Ament-Velasquez S.L."/>
            <person name="Kruys A."/>
            <person name="Hutchinson M.I."/>
            <person name="Powell A.J."/>
            <person name="Barry K."/>
            <person name="Miller A.N."/>
            <person name="Grigoriev I.V."/>
            <person name="Debuchy R."/>
            <person name="Gladieux P."/>
            <person name="Hiltunen Thoren M."/>
            <person name="Johannesson H."/>
        </authorList>
    </citation>
    <scope>NUCLEOTIDE SEQUENCE</scope>
    <source>
        <strain evidence="2">CBS 359.72</strain>
    </source>
</reference>
<reference evidence="2" key="2">
    <citation type="submission" date="2023-05" db="EMBL/GenBank/DDBJ databases">
        <authorList>
            <consortium name="Lawrence Berkeley National Laboratory"/>
            <person name="Steindorff A."/>
            <person name="Hensen N."/>
            <person name="Bonometti L."/>
            <person name="Westerberg I."/>
            <person name="Brannstrom I.O."/>
            <person name="Guillou S."/>
            <person name="Cros-Aarteil S."/>
            <person name="Calhoun S."/>
            <person name="Haridas S."/>
            <person name="Kuo A."/>
            <person name="Mondo S."/>
            <person name="Pangilinan J."/>
            <person name="Riley R."/>
            <person name="Labutti K."/>
            <person name="Andreopoulos B."/>
            <person name="Lipzen A."/>
            <person name="Chen C."/>
            <person name="Yanf M."/>
            <person name="Daum C."/>
            <person name="Ng V."/>
            <person name="Clum A."/>
            <person name="Ohm R."/>
            <person name="Martin F."/>
            <person name="Silar P."/>
            <person name="Natvig D."/>
            <person name="Lalanne C."/>
            <person name="Gautier V."/>
            <person name="Ament-Velasquez S.L."/>
            <person name="Kruys A."/>
            <person name="Hutchinson M.I."/>
            <person name="Powell A.J."/>
            <person name="Barry K."/>
            <person name="Miller A.N."/>
            <person name="Grigoriev I.V."/>
            <person name="Debuchy R."/>
            <person name="Gladieux P."/>
            <person name="Thoren M.H."/>
            <person name="Johannesson H."/>
        </authorList>
    </citation>
    <scope>NUCLEOTIDE SEQUENCE</scope>
    <source>
        <strain evidence="2">CBS 359.72</strain>
    </source>
</reference>
<dbReference type="GO" id="GO:0016773">
    <property type="term" value="F:phosphotransferase activity, alcohol group as acceptor"/>
    <property type="evidence" value="ECO:0007669"/>
    <property type="project" value="InterPro"/>
</dbReference>
<proteinExistence type="predicted"/>
<sequence>MGSLSGEYDGPNGHITNGTCTSKGTRENGHGVAANRSSAVHARVYGSLDLTVLGMNSGTAMDGIDCALVRYRQESPTAPLHMELLKYDEIPVPQRMKKPILKMLRETKTTPSAMSQLNVQLGQMFADAVQEFCEKHHVDMGSIDLIGSHGQTIWLLSMPKEGETRSAFCLGEGTIISAQTGITTVTDFRQAEQSVGRQGAPLVALIDGLLLHHPTKTRLCQNIGGIANLCLIPADKDGGVDAMVDWDCGPGNMFIDAAMRYYTNGEQEYDKDGQWGAQGIVNQEIVDDFLAKNEYINHHPPKTTGREVFGDNECQEIIEACEAAGCTKYDTLATITRITAQNIIRQYRTFLPSYGIDPDSIDEIFMCGGGARNPNIISYLQSELPNTRICKLDETGVPADAKEAVSFAQQAMEAVLGRAALVPINSDSLTPNCISGKIAPGRKWRELIKMCVDFSNSWEGKGPLPTVKDMIVGKPYTDWIP</sequence>
<evidence type="ECO:0000256" key="1">
    <source>
        <dbReference type="SAM" id="MobiDB-lite"/>
    </source>
</evidence>
<dbReference type="Gene3D" id="3.30.420.40">
    <property type="match status" value="2"/>
</dbReference>
<evidence type="ECO:0000313" key="2">
    <source>
        <dbReference type="EMBL" id="KAK4243656.1"/>
    </source>
</evidence>
<dbReference type="InterPro" id="IPR005338">
    <property type="entry name" value="Anhydro_N_Ac-Mur_kinase"/>
</dbReference>
<organism evidence="2 3">
    <name type="scientific">Corynascus novoguineensis</name>
    <dbReference type="NCBI Taxonomy" id="1126955"/>
    <lineage>
        <taxon>Eukaryota</taxon>
        <taxon>Fungi</taxon>
        <taxon>Dikarya</taxon>
        <taxon>Ascomycota</taxon>
        <taxon>Pezizomycotina</taxon>
        <taxon>Sordariomycetes</taxon>
        <taxon>Sordariomycetidae</taxon>
        <taxon>Sordariales</taxon>
        <taxon>Chaetomiaceae</taxon>
        <taxon>Corynascus</taxon>
    </lineage>
</organism>
<accession>A0AAN7CL49</accession>
<keyword evidence="3" id="KW-1185">Reference proteome</keyword>
<comment type="caution">
    <text evidence="2">The sequence shown here is derived from an EMBL/GenBank/DDBJ whole genome shotgun (WGS) entry which is preliminary data.</text>
</comment>
<feature type="compositionally biased region" description="Polar residues" evidence="1">
    <location>
        <begin position="14"/>
        <end position="23"/>
    </location>
</feature>
<feature type="region of interest" description="Disordered" evidence="1">
    <location>
        <begin position="1"/>
        <end position="35"/>
    </location>
</feature>
<protein>
    <recommendedName>
        <fullName evidence="4">Anhydro-N-acetylmuramic acid kinase</fullName>
    </recommendedName>
</protein>
<gene>
    <name evidence="2" type="ORF">C7999DRAFT_36005</name>
</gene>
<evidence type="ECO:0000313" key="3">
    <source>
        <dbReference type="Proteomes" id="UP001303647"/>
    </source>
</evidence>
<dbReference type="SUPFAM" id="SSF53067">
    <property type="entry name" value="Actin-like ATPase domain"/>
    <property type="match status" value="1"/>
</dbReference>
<name>A0AAN7CL49_9PEZI</name>
<dbReference type="PANTHER" id="PTHR30605:SF0">
    <property type="entry name" value="ANHYDRO-N-ACETYLMURAMIC ACID KINASE"/>
    <property type="match status" value="1"/>
</dbReference>